<gene>
    <name evidence="2" type="ORF">ERUC_LOCUS15409</name>
</gene>
<organism evidence="2 3">
    <name type="scientific">Eruca vesicaria subsp. sativa</name>
    <name type="common">Garden rocket</name>
    <name type="synonym">Eruca sativa</name>
    <dbReference type="NCBI Taxonomy" id="29727"/>
    <lineage>
        <taxon>Eukaryota</taxon>
        <taxon>Viridiplantae</taxon>
        <taxon>Streptophyta</taxon>
        <taxon>Embryophyta</taxon>
        <taxon>Tracheophyta</taxon>
        <taxon>Spermatophyta</taxon>
        <taxon>Magnoliopsida</taxon>
        <taxon>eudicotyledons</taxon>
        <taxon>Gunneridae</taxon>
        <taxon>Pentapetalae</taxon>
        <taxon>rosids</taxon>
        <taxon>malvids</taxon>
        <taxon>Brassicales</taxon>
        <taxon>Brassicaceae</taxon>
        <taxon>Brassiceae</taxon>
        <taxon>Eruca</taxon>
    </lineage>
</organism>
<dbReference type="AlphaFoldDB" id="A0ABC8JYT3"/>
<name>A0ABC8JYT3_ERUVS</name>
<protein>
    <submittedName>
        <fullName evidence="2">Uncharacterized protein</fullName>
    </submittedName>
</protein>
<dbReference type="Proteomes" id="UP001642260">
    <property type="component" value="Unassembled WGS sequence"/>
</dbReference>
<dbReference type="EMBL" id="CAKOAT010143599">
    <property type="protein sequence ID" value="CAH8340478.1"/>
    <property type="molecule type" value="Genomic_DNA"/>
</dbReference>
<comment type="caution">
    <text evidence="2">The sequence shown here is derived from an EMBL/GenBank/DDBJ whole genome shotgun (WGS) entry which is preliminary data.</text>
</comment>
<evidence type="ECO:0000313" key="3">
    <source>
        <dbReference type="Proteomes" id="UP001642260"/>
    </source>
</evidence>
<sequence length="64" mass="7045">MEAWSLSSHLVEEEGAGEEVHEGGRERGGFSGPPPNYESQHDEGDYKYNAPQQDHGYDAPPQST</sequence>
<feature type="compositionally biased region" description="Basic and acidic residues" evidence="1">
    <location>
        <begin position="18"/>
        <end position="28"/>
    </location>
</feature>
<keyword evidence="3" id="KW-1185">Reference proteome</keyword>
<evidence type="ECO:0000313" key="2">
    <source>
        <dbReference type="EMBL" id="CAH8340478.1"/>
    </source>
</evidence>
<reference evidence="2 3" key="1">
    <citation type="submission" date="2022-03" db="EMBL/GenBank/DDBJ databases">
        <authorList>
            <person name="Macdonald S."/>
            <person name="Ahmed S."/>
            <person name="Newling K."/>
        </authorList>
    </citation>
    <scope>NUCLEOTIDE SEQUENCE [LARGE SCALE GENOMIC DNA]</scope>
</reference>
<proteinExistence type="predicted"/>
<feature type="region of interest" description="Disordered" evidence="1">
    <location>
        <begin position="1"/>
        <end position="64"/>
    </location>
</feature>
<accession>A0ABC8JYT3</accession>
<evidence type="ECO:0000256" key="1">
    <source>
        <dbReference type="SAM" id="MobiDB-lite"/>
    </source>
</evidence>